<dbReference type="InterPro" id="IPR041705">
    <property type="entry name" value="PIN_Sll0205"/>
</dbReference>
<evidence type="ECO:0000259" key="1">
    <source>
        <dbReference type="Pfam" id="PF01850"/>
    </source>
</evidence>
<dbReference type="Proteomes" id="UP000321523">
    <property type="component" value="Unassembled WGS sequence"/>
</dbReference>
<dbReference type="SUPFAM" id="SSF88723">
    <property type="entry name" value="PIN domain-like"/>
    <property type="match status" value="1"/>
</dbReference>
<gene>
    <name evidence="2" type="ORF">SAE02_47020</name>
</gene>
<reference evidence="2 3" key="1">
    <citation type="submission" date="2019-07" db="EMBL/GenBank/DDBJ databases">
        <title>Whole genome shotgun sequence of Skermanella aerolata NBRC 106429.</title>
        <authorList>
            <person name="Hosoyama A."/>
            <person name="Uohara A."/>
            <person name="Ohji S."/>
            <person name="Ichikawa N."/>
        </authorList>
    </citation>
    <scope>NUCLEOTIDE SEQUENCE [LARGE SCALE GENOMIC DNA]</scope>
    <source>
        <strain evidence="2 3">NBRC 106429</strain>
    </source>
</reference>
<dbReference type="PANTHER" id="PTHR36173">
    <property type="entry name" value="RIBONUCLEASE VAPC16-RELATED"/>
    <property type="match status" value="1"/>
</dbReference>
<feature type="domain" description="PIN" evidence="1">
    <location>
        <begin position="4"/>
        <end position="120"/>
    </location>
</feature>
<dbReference type="RefSeq" id="WP_044430525.1">
    <property type="nucleotide sequence ID" value="NZ_BJYZ01000022.1"/>
</dbReference>
<evidence type="ECO:0000313" key="2">
    <source>
        <dbReference type="EMBL" id="GEO40554.1"/>
    </source>
</evidence>
<dbReference type="OrthoDB" id="9798990at2"/>
<dbReference type="EMBL" id="BJYZ01000022">
    <property type="protein sequence ID" value="GEO40554.1"/>
    <property type="molecule type" value="Genomic_DNA"/>
</dbReference>
<comment type="caution">
    <text evidence="2">The sequence shown here is derived from an EMBL/GenBank/DDBJ whole genome shotgun (WGS) entry which is preliminary data.</text>
</comment>
<name>A0A512DVQ8_9PROT</name>
<sequence>MTAVLLDTHAWAWSLSGDGRLSRPALAAIEAADTVLVSPITFVEIAQKVRLGKWPEMEPFIDGLAALLGEQGGSVAGFDPAVCIMAGTMAWSHRDPFDRLLAATALTYNLPLVSADAVFDGVVTRLW</sequence>
<organism evidence="2 3">
    <name type="scientific">Skermanella aerolata</name>
    <dbReference type="NCBI Taxonomy" id="393310"/>
    <lineage>
        <taxon>Bacteria</taxon>
        <taxon>Pseudomonadati</taxon>
        <taxon>Pseudomonadota</taxon>
        <taxon>Alphaproteobacteria</taxon>
        <taxon>Rhodospirillales</taxon>
        <taxon>Azospirillaceae</taxon>
        <taxon>Skermanella</taxon>
    </lineage>
</organism>
<dbReference type="InterPro" id="IPR029060">
    <property type="entry name" value="PIN-like_dom_sf"/>
</dbReference>
<keyword evidence="3" id="KW-1185">Reference proteome</keyword>
<accession>A0A512DVQ8</accession>
<dbReference type="Gene3D" id="3.40.50.1010">
    <property type="entry name" value="5'-nuclease"/>
    <property type="match status" value="1"/>
</dbReference>
<evidence type="ECO:0000313" key="3">
    <source>
        <dbReference type="Proteomes" id="UP000321523"/>
    </source>
</evidence>
<dbReference type="AlphaFoldDB" id="A0A512DVQ8"/>
<dbReference type="Pfam" id="PF01850">
    <property type="entry name" value="PIN"/>
    <property type="match status" value="1"/>
</dbReference>
<dbReference type="InterPro" id="IPR002716">
    <property type="entry name" value="PIN_dom"/>
</dbReference>
<proteinExistence type="predicted"/>
<dbReference type="PANTHER" id="PTHR36173:SF2">
    <property type="entry name" value="RIBONUCLEASE VAPC16"/>
    <property type="match status" value="1"/>
</dbReference>
<protein>
    <submittedName>
        <fullName evidence="2">Twitching motility protein PilT</fullName>
    </submittedName>
</protein>
<dbReference type="InterPro" id="IPR052919">
    <property type="entry name" value="TA_system_RNase"/>
</dbReference>
<dbReference type="CDD" id="cd09872">
    <property type="entry name" value="PIN_Sll0205-like"/>
    <property type="match status" value="1"/>
</dbReference>